<reference evidence="2" key="1">
    <citation type="journal article" date="2020" name="Stud. Mycol.">
        <title>101 Dothideomycetes genomes: a test case for predicting lifestyles and emergence of pathogens.</title>
        <authorList>
            <person name="Haridas S."/>
            <person name="Albert R."/>
            <person name="Binder M."/>
            <person name="Bloem J."/>
            <person name="Labutti K."/>
            <person name="Salamov A."/>
            <person name="Andreopoulos B."/>
            <person name="Baker S."/>
            <person name="Barry K."/>
            <person name="Bills G."/>
            <person name="Bluhm B."/>
            <person name="Cannon C."/>
            <person name="Castanera R."/>
            <person name="Culley D."/>
            <person name="Daum C."/>
            <person name="Ezra D."/>
            <person name="Gonzalez J."/>
            <person name="Henrissat B."/>
            <person name="Kuo A."/>
            <person name="Liang C."/>
            <person name="Lipzen A."/>
            <person name="Lutzoni F."/>
            <person name="Magnuson J."/>
            <person name="Mondo S."/>
            <person name="Nolan M."/>
            <person name="Ohm R."/>
            <person name="Pangilinan J."/>
            <person name="Park H.-J."/>
            <person name="Ramirez L."/>
            <person name="Alfaro M."/>
            <person name="Sun H."/>
            <person name="Tritt A."/>
            <person name="Yoshinaga Y."/>
            <person name="Zwiers L.-H."/>
            <person name="Turgeon B."/>
            <person name="Goodwin S."/>
            <person name="Spatafora J."/>
            <person name="Crous P."/>
            <person name="Grigoriev I."/>
        </authorList>
    </citation>
    <scope>NUCLEOTIDE SEQUENCE</scope>
    <source>
        <strain evidence="2">CBS 627.86</strain>
    </source>
</reference>
<organism evidence="2 3">
    <name type="scientific">Lophiotrema nucula</name>
    <dbReference type="NCBI Taxonomy" id="690887"/>
    <lineage>
        <taxon>Eukaryota</taxon>
        <taxon>Fungi</taxon>
        <taxon>Dikarya</taxon>
        <taxon>Ascomycota</taxon>
        <taxon>Pezizomycotina</taxon>
        <taxon>Dothideomycetes</taxon>
        <taxon>Pleosporomycetidae</taxon>
        <taxon>Pleosporales</taxon>
        <taxon>Lophiotremataceae</taxon>
        <taxon>Lophiotrema</taxon>
    </lineage>
</organism>
<evidence type="ECO:0000313" key="2">
    <source>
        <dbReference type="EMBL" id="KAF2105541.1"/>
    </source>
</evidence>
<name>A0A6A5YH64_9PLEO</name>
<proteinExistence type="predicted"/>
<evidence type="ECO:0000313" key="3">
    <source>
        <dbReference type="Proteomes" id="UP000799770"/>
    </source>
</evidence>
<keyword evidence="3" id="KW-1185">Reference proteome</keyword>
<protein>
    <submittedName>
        <fullName evidence="2">Uncharacterized protein</fullName>
    </submittedName>
</protein>
<gene>
    <name evidence="2" type="ORF">BDV96DRAFT_592379</name>
</gene>
<evidence type="ECO:0000256" key="1">
    <source>
        <dbReference type="SAM" id="MobiDB-lite"/>
    </source>
</evidence>
<dbReference type="AlphaFoldDB" id="A0A6A5YH64"/>
<feature type="region of interest" description="Disordered" evidence="1">
    <location>
        <begin position="86"/>
        <end position="113"/>
    </location>
</feature>
<sequence length="315" mass="36317">MLQGKKWKIHKEYLKRNGAHRGVACQDVARETHQSFVCDHIIIHLLELLDADIQGQLQELEKRRTVCVEWLQENRELLLQIESRLPGSGSDTDLDNEDNTTPSRSPSPYEPDWDEFNATSRLPAISVMLEHARDELNVDIAAWSSEAVKFRFAQEDILRSRLAHMPKAIECPPNDRWGEVTVSWTFSDPTIMMNTQVAITLHAIRCNKEPDTSANNPKNYRLRCIDDEVKFCGCLKCRCPYKYQHTGSTSVTFTGLDLGRIYFPKVAHDEMRAFFALHPKPVAPGRIKEEGVHIKDEEVHIEQEEIEPEIRRMRS</sequence>
<dbReference type="Proteomes" id="UP000799770">
    <property type="component" value="Unassembled WGS sequence"/>
</dbReference>
<dbReference type="EMBL" id="ML977378">
    <property type="protein sequence ID" value="KAF2105541.1"/>
    <property type="molecule type" value="Genomic_DNA"/>
</dbReference>
<accession>A0A6A5YH64</accession>